<accession>A0A1Y1W506</accession>
<dbReference type="Proteomes" id="UP000193944">
    <property type="component" value="Unassembled WGS sequence"/>
</dbReference>
<comment type="caution">
    <text evidence="1">The sequence shown here is derived from an EMBL/GenBank/DDBJ whole genome shotgun (WGS) entry which is preliminary data.</text>
</comment>
<reference evidence="1 2" key="1">
    <citation type="submission" date="2016-08" db="EMBL/GenBank/DDBJ databases">
        <title>A Parts List for Fungal Cellulosomes Revealed by Comparative Genomics.</title>
        <authorList>
            <consortium name="DOE Joint Genome Institute"/>
            <person name="Haitjema C.H."/>
            <person name="Gilmore S.P."/>
            <person name="Henske J.K."/>
            <person name="Solomon K.V."/>
            <person name="De Groot R."/>
            <person name="Kuo A."/>
            <person name="Mondo S.J."/>
            <person name="Salamov A.A."/>
            <person name="Labutti K."/>
            <person name="Zhao Z."/>
            <person name="Chiniquy J."/>
            <person name="Barry K."/>
            <person name="Brewer H.M."/>
            <person name="Purvine S.O."/>
            <person name="Wright A.T."/>
            <person name="Boxma B."/>
            <person name="Van Alen T."/>
            <person name="Hackstein J.H."/>
            <person name="Baker S.E."/>
            <person name="Grigoriev I.V."/>
            <person name="O'Malley M.A."/>
        </authorList>
    </citation>
    <scope>NUCLEOTIDE SEQUENCE [LARGE SCALE GENOMIC DNA]</scope>
    <source>
        <strain evidence="1 2">S4</strain>
    </source>
</reference>
<protein>
    <submittedName>
        <fullName evidence="1">Uncharacterized protein</fullName>
    </submittedName>
</protein>
<dbReference type="AlphaFoldDB" id="A0A1Y1W506"/>
<keyword evidence="2" id="KW-1185">Reference proteome</keyword>
<evidence type="ECO:0000313" key="1">
    <source>
        <dbReference type="EMBL" id="ORX68435.1"/>
    </source>
</evidence>
<dbReference type="EMBL" id="MCFG01000426">
    <property type="protein sequence ID" value="ORX68435.1"/>
    <property type="molecule type" value="Genomic_DNA"/>
</dbReference>
<organism evidence="1 2">
    <name type="scientific">Anaeromyces robustus</name>
    <dbReference type="NCBI Taxonomy" id="1754192"/>
    <lineage>
        <taxon>Eukaryota</taxon>
        <taxon>Fungi</taxon>
        <taxon>Fungi incertae sedis</taxon>
        <taxon>Chytridiomycota</taxon>
        <taxon>Chytridiomycota incertae sedis</taxon>
        <taxon>Neocallimastigomycetes</taxon>
        <taxon>Neocallimastigales</taxon>
        <taxon>Neocallimastigaceae</taxon>
        <taxon>Anaeromyces</taxon>
    </lineage>
</organism>
<name>A0A1Y1W506_9FUNG</name>
<proteinExistence type="predicted"/>
<gene>
    <name evidence="1" type="ORF">BCR32DRAFT_286139</name>
</gene>
<reference evidence="1 2" key="2">
    <citation type="submission" date="2016-08" db="EMBL/GenBank/DDBJ databases">
        <title>Pervasive Adenine N6-methylation of Active Genes in Fungi.</title>
        <authorList>
            <consortium name="DOE Joint Genome Institute"/>
            <person name="Mondo S.J."/>
            <person name="Dannebaum R.O."/>
            <person name="Kuo R.C."/>
            <person name="Labutti K."/>
            <person name="Haridas S."/>
            <person name="Kuo A."/>
            <person name="Salamov A."/>
            <person name="Ahrendt S.R."/>
            <person name="Lipzen A."/>
            <person name="Sullivan W."/>
            <person name="Andreopoulos W.B."/>
            <person name="Clum A."/>
            <person name="Lindquist E."/>
            <person name="Daum C."/>
            <person name="Ramamoorthy G.K."/>
            <person name="Gryganskyi A."/>
            <person name="Culley D."/>
            <person name="Magnuson J.K."/>
            <person name="James T.Y."/>
            <person name="O'Malley M.A."/>
            <person name="Stajich J.E."/>
            <person name="Spatafora J.W."/>
            <person name="Visel A."/>
            <person name="Grigoriev I.V."/>
        </authorList>
    </citation>
    <scope>NUCLEOTIDE SEQUENCE [LARGE SCALE GENOMIC DNA]</scope>
    <source>
        <strain evidence="1 2">S4</strain>
    </source>
</reference>
<evidence type="ECO:0000313" key="2">
    <source>
        <dbReference type="Proteomes" id="UP000193944"/>
    </source>
</evidence>
<sequence length="85" mass="9937">MFFSFDLVDLFKLENNPVGNLTLFVSRILVDLKLKFTNRSITFKFHVSKNNTKKNNDNSPNIEDFLRFTLILCSLRSSAQELQHI</sequence>